<sequence>MLAPTFSSMTHVIAPPAATEIRRFSWVAGLALAAALALAGLALRQLPGLALFSPMILALLLGLALRAMIGSKPVLTPGLRLAARPVLRAGIILLGLQLTASEVATIGARGLLIVATSLVATFFVTRRLGVWLRVERGLAELLAAGTSICGASAIVATNAVTRAPEEDVAYAVACVTLFGTIAMLLYPVLPLGLSATNFGLWSGACIHEVGQVVAAAYQNSEQAGETGTIAKLARVAMLAPLVLSLGFARRTAKERDIPAAAPPVPWFVFGFVAMIVVASLYPIPHAAKQLSAQIAAFLLATALAAMGFETSFAALRSKGIRPLLLAASASLFIALFSFLLLCVST</sequence>
<dbReference type="Pfam" id="PF03601">
    <property type="entry name" value="Cons_hypoth698"/>
    <property type="match status" value="1"/>
</dbReference>
<comment type="caution">
    <text evidence="8">The sequence shown here is derived from an EMBL/GenBank/DDBJ whole genome shotgun (WGS) entry which is preliminary data.</text>
</comment>
<evidence type="ECO:0000256" key="7">
    <source>
        <dbReference type="SAM" id="Phobius"/>
    </source>
</evidence>
<dbReference type="AlphaFoldDB" id="A0A8S8X988"/>
<protein>
    <submittedName>
        <fullName evidence="8">Membrane protein</fullName>
    </submittedName>
</protein>
<feature type="transmembrane region" description="Helical" evidence="7">
    <location>
        <begin position="49"/>
        <end position="69"/>
    </location>
</feature>
<feature type="transmembrane region" description="Helical" evidence="7">
    <location>
        <begin position="229"/>
        <end position="248"/>
    </location>
</feature>
<dbReference type="PANTHER" id="PTHR30106">
    <property type="entry name" value="INNER MEMBRANE PROTEIN YEIH-RELATED"/>
    <property type="match status" value="1"/>
</dbReference>
<dbReference type="InterPro" id="IPR018383">
    <property type="entry name" value="UPF0324_pro"/>
</dbReference>
<evidence type="ECO:0000256" key="3">
    <source>
        <dbReference type="ARBA" id="ARBA00022475"/>
    </source>
</evidence>
<evidence type="ECO:0000256" key="1">
    <source>
        <dbReference type="ARBA" id="ARBA00004651"/>
    </source>
</evidence>
<dbReference type="Proteomes" id="UP000681075">
    <property type="component" value="Unassembled WGS sequence"/>
</dbReference>
<evidence type="ECO:0000256" key="6">
    <source>
        <dbReference type="ARBA" id="ARBA00023136"/>
    </source>
</evidence>
<dbReference type="EMBL" id="BOPV01000001">
    <property type="protein sequence ID" value="GIL38109.1"/>
    <property type="molecule type" value="Genomic_DNA"/>
</dbReference>
<name>A0A8S8X988_9PROT</name>
<keyword evidence="6 7" id="KW-0472">Membrane</keyword>
<keyword evidence="9" id="KW-1185">Reference proteome</keyword>
<comment type="subcellular location">
    <subcellularLocation>
        <location evidence="1">Cell membrane</location>
        <topology evidence="1">Multi-pass membrane protein</topology>
    </subcellularLocation>
</comment>
<evidence type="ECO:0000256" key="2">
    <source>
        <dbReference type="ARBA" id="ARBA00007977"/>
    </source>
</evidence>
<evidence type="ECO:0000313" key="9">
    <source>
        <dbReference type="Proteomes" id="UP000681075"/>
    </source>
</evidence>
<feature type="transmembrane region" description="Helical" evidence="7">
    <location>
        <begin position="168"/>
        <end position="186"/>
    </location>
</feature>
<feature type="transmembrane region" description="Helical" evidence="7">
    <location>
        <begin position="322"/>
        <end position="341"/>
    </location>
</feature>
<dbReference type="RefSeq" id="WP_420241059.1">
    <property type="nucleotide sequence ID" value="NZ_BOPV01000001.1"/>
</dbReference>
<reference evidence="8" key="1">
    <citation type="submission" date="2021-02" db="EMBL/GenBank/DDBJ databases">
        <title>Genome sequence of Rhodospirillales sp. strain TMPK1 isolated from soil.</title>
        <authorList>
            <person name="Nakai R."/>
            <person name="Kusada H."/>
            <person name="Tamaki H."/>
        </authorList>
    </citation>
    <scope>NUCLEOTIDE SEQUENCE</scope>
    <source>
        <strain evidence="8">TMPK1</strain>
    </source>
</reference>
<evidence type="ECO:0000313" key="8">
    <source>
        <dbReference type="EMBL" id="GIL38109.1"/>
    </source>
</evidence>
<comment type="similarity">
    <text evidence="2">Belongs to the UPF0324 family.</text>
</comment>
<proteinExistence type="inferred from homology"/>
<feature type="transmembrane region" description="Helical" evidence="7">
    <location>
        <begin position="260"/>
        <end position="282"/>
    </location>
</feature>
<keyword evidence="3" id="KW-1003">Cell membrane</keyword>
<keyword evidence="4 7" id="KW-0812">Transmembrane</keyword>
<feature type="transmembrane region" description="Helical" evidence="7">
    <location>
        <begin position="294"/>
        <end position="315"/>
    </location>
</feature>
<feature type="transmembrane region" description="Helical" evidence="7">
    <location>
        <begin position="106"/>
        <end position="125"/>
    </location>
</feature>
<evidence type="ECO:0000256" key="5">
    <source>
        <dbReference type="ARBA" id="ARBA00022989"/>
    </source>
</evidence>
<keyword evidence="5 7" id="KW-1133">Transmembrane helix</keyword>
<accession>A0A8S8X988</accession>
<gene>
    <name evidence="8" type="ORF">TMPK1_03460</name>
</gene>
<feature type="transmembrane region" description="Helical" evidence="7">
    <location>
        <begin position="24"/>
        <end position="43"/>
    </location>
</feature>
<evidence type="ECO:0000256" key="4">
    <source>
        <dbReference type="ARBA" id="ARBA00022692"/>
    </source>
</evidence>
<organism evidence="8 9">
    <name type="scientific">Roseiterribacter gracilis</name>
    <dbReference type="NCBI Taxonomy" id="2812848"/>
    <lineage>
        <taxon>Bacteria</taxon>
        <taxon>Pseudomonadati</taxon>
        <taxon>Pseudomonadota</taxon>
        <taxon>Alphaproteobacteria</taxon>
        <taxon>Rhodospirillales</taxon>
        <taxon>Roseiterribacteraceae</taxon>
        <taxon>Roseiterribacter</taxon>
    </lineage>
</organism>
<dbReference type="PANTHER" id="PTHR30106:SF2">
    <property type="entry name" value="UPF0324 INNER MEMBRANE PROTEIN YEIH"/>
    <property type="match status" value="1"/>
</dbReference>
<dbReference type="GO" id="GO:0005886">
    <property type="term" value="C:plasma membrane"/>
    <property type="evidence" value="ECO:0007669"/>
    <property type="project" value="UniProtKB-SubCell"/>
</dbReference>